<dbReference type="KEGG" id="slf:JEQ17_43705"/>
<proteinExistence type="predicted"/>
<name>A0A7T7L388_9ACTN</name>
<reference evidence="1 2" key="1">
    <citation type="submission" date="2020-12" db="EMBL/GenBank/DDBJ databases">
        <title>A novel species.</title>
        <authorList>
            <person name="Li K."/>
        </authorList>
    </citation>
    <scope>NUCLEOTIDE SEQUENCE [LARGE SCALE GENOMIC DNA]</scope>
    <source>
        <strain evidence="1 2">ZYC-3</strain>
    </source>
</reference>
<dbReference type="Gene3D" id="1.20.1270.360">
    <property type="match status" value="1"/>
</dbReference>
<dbReference type="Pfam" id="PF03860">
    <property type="entry name" value="Csp"/>
    <property type="match status" value="1"/>
</dbReference>
<evidence type="ECO:0000313" key="1">
    <source>
        <dbReference type="EMBL" id="QQM45648.1"/>
    </source>
</evidence>
<dbReference type="RefSeq" id="WP_200400453.1">
    <property type="nucleotide sequence ID" value="NZ_CP066831.1"/>
</dbReference>
<keyword evidence="2" id="KW-1185">Reference proteome</keyword>
<dbReference type="Proteomes" id="UP000595636">
    <property type="component" value="Chromosome"/>
</dbReference>
<protein>
    <submittedName>
        <fullName evidence="1">Uncharacterized protein</fullName>
    </submittedName>
</protein>
<accession>A0A7T7L388</accession>
<gene>
    <name evidence="1" type="ORF">JEQ17_43705</name>
</gene>
<dbReference type="EMBL" id="CP066831">
    <property type="protein sequence ID" value="QQM45648.1"/>
    <property type="molecule type" value="Genomic_DNA"/>
</dbReference>
<dbReference type="InterPro" id="IPR005560">
    <property type="entry name" value="Csp_YhjQ"/>
</dbReference>
<evidence type="ECO:0000313" key="2">
    <source>
        <dbReference type="Proteomes" id="UP000595636"/>
    </source>
</evidence>
<sequence length="105" mass="11240">MFTTACAAGMLAEKDADELRAAISQDLDCADVTAATRRVLTRGSSHDTCSQHAQHHEHCHICADATDWARPTPGEQTLAGTEIAWRGRRVRHGDGEGSVLRGCAA</sequence>
<organism evidence="1 2">
    <name type="scientific">Streptomyces liliifuscus</name>
    <dbReference type="NCBI Taxonomy" id="2797636"/>
    <lineage>
        <taxon>Bacteria</taxon>
        <taxon>Bacillati</taxon>
        <taxon>Actinomycetota</taxon>
        <taxon>Actinomycetes</taxon>
        <taxon>Kitasatosporales</taxon>
        <taxon>Streptomycetaceae</taxon>
        <taxon>Streptomyces</taxon>
    </lineage>
</organism>
<dbReference type="AlphaFoldDB" id="A0A7T7L388"/>